<evidence type="ECO:0000256" key="1">
    <source>
        <dbReference type="SAM" id="MobiDB-lite"/>
    </source>
</evidence>
<keyword evidence="3" id="KW-0689">Ribosomal protein</keyword>
<dbReference type="GO" id="GO:0005840">
    <property type="term" value="C:ribosome"/>
    <property type="evidence" value="ECO:0007669"/>
    <property type="project" value="UniProtKB-KW"/>
</dbReference>
<gene>
    <name evidence="3" type="primary">rplD_14</name>
    <name evidence="3" type="ORF">g.69087</name>
</gene>
<feature type="domain" description="C2HC zinc finger plants" evidence="2">
    <location>
        <begin position="174"/>
        <end position="219"/>
    </location>
</feature>
<evidence type="ECO:0000313" key="3">
    <source>
        <dbReference type="EMBL" id="JAT40991.1"/>
    </source>
</evidence>
<dbReference type="EMBL" id="GDJX01026945">
    <property type="protein sequence ID" value="JAT40991.1"/>
    <property type="molecule type" value="Transcribed_RNA"/>
</dbReference>
<accession>A0A1D1XFF1</accession>
<evidence type="ECO:0000259" key="2">
    <source>
        <dbReference type="Pfam" id="PF25017"/>
    </source>
</evidence>
<dbReference type="AlphaFoldDB" id="A0A1D1XFF1"/>
<name>A0A1D1XFF1_9ARAE</name>
<dbReference type="InterPro" id="IPR056971">
    <property type="entry name" value="Znf-C2HC_3"/>
</dbReference>
<protein>
    <submittedName>
        <fullName evidence="3">50S ribosomal protein L4</fullName>
    </submittedName>
</protein>
<sequence>RTSPRKYRHSSPASPLSPCVYLCIYNFLVGSKTRGPGRPPAMDVEMETKAEGSGSTEASAGAPEQQGSGEGHGPNVWGLLALARQLVHEGKPSLALQAVVMAVKTEGGENAVFQTLNRARELYRNKLQTNVTTDELASLFAKCAIAEAQPSGAESLPFDAGSAIATVLPNIDETSILAESGRKQIVLDAFLDGSSFVCLQCGGLVSNLRKEEHLAYWCCGQI</sequence>
<dbReference type="Pfam" id="PF25017">
    <property type="entry name" value="zf-C2HC_3"/>
    <property type="match status" value="1"/>
</dbReference>
<feature type="non-terminal residue" evidence="3">
    <location>
        <position position="1"/>
    </location>
</feature>
<organism evidence="3">
    <name type="scientific">Anthurium amnicola</name>
    <dbReference type="NCBI Taxonomy" id="1678845"/>
    <lineage>
        <taxon>Eukaryota</taxon>
        <taxon>Viridiplantae</taxon>
        <taxon>Streptophyta</taxon>
        <taxon>Embryophyta</taxon>
        <taxon>Tracheophyta</taxon>
        <taxon>Spermatophyta</taxon>
        <taxon>Magnoliopsida</taxon>
        <taxon>Liliopsida</taxon>
        <taxon>Araceae</taxon>
        <taxon>Pothoideae</taxon>
        <taxon>Potheae</taxon>
        <taxon>Anthurium</taxon>
    </lineage>
</organism>
<reference evidence="3" key="1">
    <citation type="submission" date="2015-07" db="EMBL/GenBank/DDBJ databases">
        <title>Transcriptome Assembly of Anthurium amnicola.</title>
        <authorList>
            <person name="Suzuki J."/>
        </authorList>
    </citation>
    <scope>NUCLEOTIDE SEQUENCE</scope>
</reference>
<keyword evidence="3" id="KW-0687">Ribonucleoprotein</keyword>
<proteinExistence type="predicted"/>
<feature type="region of interest" description="Disordered" evidence="1">
    <location>
        <begin position="35"/>
        <end position="73"/>
    </location>
</feature>
<dbReference type="PANTHER" id="PTHR35513:SF1">
    <property type="entry name" value="OS02G0158600 PROTEIN"/>
    <property type="match status" value="1"/>
</dbReference>
<dbReference type="PANTHER" id="PTHR35513">
    <property type="entry name" value="OS02G0158600 PROTEIN"/>
    <property type="match status" value="1"/>
</dbReference>